<evidence type="ECO:0000256" key="1">
    <source>
        <dbReference type="SAM" id="MobiDB-lite"/>
    </source>
</evidence>
<reference evidence="3" key="1">
    <citation type="journal article" date="2024" name="Gigascience">
        <title>Chromosome-level genome of the poultry shaft louse Menopon gallinae provides insight into the host-switching and adaptive evolution of parasitic lice.</title>
        <authorList>
            <person name="Xu Y."/>
            <person name="Ma L."/>
            <person name="Liu S."/>
            <person name="Liang Y."/>
            <person name="Liu Q."/>
            <person name="He Z."/>
            <person name="Tian L."/>
            <person name="Duan Y."/>
            <person name="Cai W."/>
            <person name="Li H."/>
            <person name="Song F."/>
        </authorList>
    </citation>
    <scope>NUCLEOTIDE SEQUENCE</scope>
    <source>
        <tissue evidence="3">Whole adult</tissue>
    </source>
</reference>
<sequence length="325" mass="37688">MRISVILLTLILSSNCLSYKLRRDLRTVRQYCEKICTGCGGKASLRLDVCICKDDEQSTGLDKCFEKARNKLDFLGIKWEVPRKTIEKRSIYSPNHPSPIDHDIYFKRGRKTLIKRSDGSLKKGPAKTQIMGLQWGLQPKQVSPKGKSRQRRSFDRFKLIFGPSRFSDNTFQPVENYQANLGAPFKLLLAGSEPTNFNGNSPYGILNKQQPTILIDNNKPTEWIDDDDDEEDEDDSSSEEFMDYEYSQGCEDGFRIERYGIPQAKEYKLITQVKQVEPQTNEQDMRSLWVSVLPEIYNEHFYRPQNYPYNYETMHGLNENICSKT</sequence>
<gene>
    <name evidence="3" type="ORF">PYX00_008387</name>
</gene>
<evidence type="ECO:0000256" key="2">
    <source>
        <dbReference type="SAM" id="SignalP"/>
    </source>
</evidence>
<keyword evidence="2" id="KW-0732">Signal</keyword>
<evidence type="ECO:0000313" key="3">
    <source>
        <dbReference type="EMBL" id="KAL0271220.1"/>
    </source>
</evidence>
<proteinExistence type="predicted"/>
<accession>A0AAW2HMM0</accession>
<organism evidence="3">
    <name type="scientific">Menopon gallinae</name>
    <name type="common">poultry shaft louse</name>
    <dbReference type="NCBI Taxonomy" id="328185"/>
    <lineage>
        <taxon>Eukaryota</taxon>
        <taxon>Metazoa</taxon>
        <taxon>Ecdysozoa</taxon>
        <taxon>Arthropoda</taxon>
        <taxon>Hexapoda</taxon>
        <taxon>Insecta</taxon>
        <taxon>Pterygota</taxon>
        <taxon>Neoptera</taxon>
        <taxon>Paraneoptera</taxon>
        <taxon>Psocodea</taxon>
        <taxon>Troctomorpha</taxon>
        <taxon>Phthiraptera</taxon>
        <taxon>Amblycera</taxon>
        <taxon>Menoponidae</taxon>
        <taxon>Menopon</taxon>
    </lineage>
</organism>
<name>A0AAW2HMM0_9NEOP</name>
<feature type="compositionally biased region" description="Acidic residues" evidence="1">
    <location>
        <begin position="223"/>
        <end position="240"/>
    </location>
</feature>
<dbReference type="AlphaFoldDB" id="A0AAW2HMM0"/>
<protein>
    <submittedName>
        <fullName evidence="3">Uncharacterized protein</fullName>
    </submittedName>
</protein>
<feature type="signal peptide" evidence="2">
    <location>
        <begin position="1"/>
        <end position="18"/>
    </location>
</feature>
<comment type="caution">
    <text evidence="3">The sequence shown here is derived from an EMBL/GenBank/DDBJ whole genome shotgun (WGS) entry which is preliminary data.</text>
</comment>
<feature type="region of interest" description="Disordered" evidence="1">
    <location>
        <begin position="217"/>
        <end position="240"/>
    </location>
</feature>
<dbReference type="EMBL" id="JARGDH010000004">
    <property type="protein sequence ID" value="KAL0271220.1"/>
    <property type="molecule type" value="Genomic_DNA"/>
</dbReference>
<feature type="chain" id="PRO_5043755275" evidence="2">
    <location>
        <begin position="19"/>
        <end position="325"/>
    </location>
</feature>